<dbReference type="InterPro" id="IPR036388">
    <property type="entry name" value="WH-like_DNA-bd_sf"/>
</dbReference>
<comment type="caution">
    <text evidence="6">The sequence shown here is derived from an EMBL/GenBank/DDBJ whole genome shotgun (WGS) entry which is preliminary data.</text>
</comment>
<dbReference type="InterPro" id="IPR050397">
    <property type="entry name" value="Env_Response_Regulators"/>
</dbReference>
<dbReference type="Gene3D" id="2.60.120.10">
    <property type="entry name" value="Jelly Rolls"/>
    <property type="match status" value="1"/>
</dbReference>
<evidence type="ECO:0000259" key="4">
    <source>
        <dbReference type="PROSITE" id="PS50042"/>
    </source>
</evidence>
<dbReference type="InterPro" id="IPR018490">
    <property type="entry name" value="cNMP-bd_dom_sf"/>
</dbReference>
<evidence type="ECO:0000256" key="1">
    <source>
        <dbReference type="ARBA" id="ARBA00023015"/>
    </source>
</evidence>
<protein>
    <submittedName>
        <fullName evidence="6">Crp/Fnr family transcriptional regulator</fullName>
    </submittedName>
</protein>
<dbReference type="Pfam" id="PF13545">
    <property type="entry name" value="HTH_Crp_2"/>
    <property type="match status" value="1"/>
</dbReference>
<evidence type="ECO:0000256" key="3">
    <source>
        <dbReference type="ARBA" id="ARBA00023163"/>
    </source>
</evidence>
<dbReference type="PANTHER" id="PTHR24567:SF74">
    <property type="entry name" value="HTH-TYPE TRANSCRIPTIONAL REGULATOR ARCR"/>
    <property type="match status" value="1"/>
</dbReference>
<evidence type="ECO:0000259" key="5">
    <source>
        <dbReference type="PROSITE" id="PS51063"/>
    </source>
</evidence>
<dbReference type="Pfam" id="PF00027">
    <property type="entry name" value="cNMP_binding"/>
    <property type="match status" value="1"/>
</dbReference>
<evidence type="ECO:0000313" key="6">
    <source>
        <dbReference type="EMBL" id="MBJ6372844.1"/>
    </source>
</evidence>
<sequence>MNTQTATRSPSLLDHLPDEVRACVVSRARIRKYYRGATLSLQGEPARSVKIVQSGWVKLYRVQPDGNEAIMATLSEGQSFDEIEALRGGVSPSSAEALSDTLVMQIDLSAVCSCKNAHHEITAAVLSVADAHMAAMRKDIEQMKSRTGAQRLLQYLAELSVHQGDRTDLELPYDKVVLAGKLGMRPESLSRAFGRLKSLGVSSHNRQIRIADTAQLHDSLSDMVAV</sequence>
<dbReference type="PROSITE" id="PS50042">
    <property type="entry name" value="CNMP_BINDING_3"/>
    <property type="match status" value="1"/>
</dbReference>
<name>A0A8J7JIQ2_9RHOB</name>
<dbReference type="GO" id="GO:0003677">
    <property type="term" value="F:DNA binding"/>
    <property type="evidence" value="ECO:0007669"/>
    <property type="project" value="UniProtKB-KW"/>
</dbReference>
<dbReference type="InterPro" id="IPR012318">
    <property type="entry name" value="HTH_CRP"/>
</dbReference>
<dbReference type="SUPFAM" id="SSF51206">
    <property type="entry name" value="cAMP-binding domain-like"/>
    <property type="match status" value="1"/>
</dbReference>
<keyword evidence="2" id="KW-0238">DNA-binding</keyword>
<dbReference type="InterPro" id="IPR014710">
    <property type="entry name" value="RmlC-like_jellyroll"/>
</dbReference>
<dbReference type="GO" id="GO:0005829">
    <property type="term" value="C:cytosol"/>
    <property type="evidence" value="ECO:0007669"/>
    <property type="project" value="TreeGrafter"/>
</dbReference>
<dbReference type="RefSeq" id="WP_199025716.1">
    <property type="nucleotide sequence ID" value="NZ_JAELVR010000010.1"/>
</dbReference>
<dbReference type="AlphaFoldDB" id="A0A8J7JIQ2"/>
<dbReference type="InterPro" id="IPR036390">
    <property type="entry name" value="WH_DNA-bd_sf"/>
</dbReference>
<keyword evidence="1" id="KW-0805">Transcription regulation</keyword>
<dbReference type="CDD" id="cd00038">
    <property type="entry name" value="CAP_ED"/>
    <property type="match status" value="1"/>
</dbReference>
<accession>A0A8J7JIQ2</accession>
<keyword evidence="7" id="KW-1185">Reference proteome</keyword>
<dbReference type="Gene3D" id="1.10.10.10">
    <property type="entry name" value="Winged helix-like DNA-binding domain superfamily/Winged helix DNA-binding domain"/>
    <property type="match status" value="1"/>
</dbReference>
<feature type="domain" description="HTH crp-type" evidence="5">
    <location>
        <begin position="146"/>
        <end position="214"/>
    </location>
</feature>
<dbReference type="SMART" id="SM00419">
    <property type="entry name" value="HTH_CRP"/>
    <property type="match status" value="1"/>
</dbReference>
<reference evidence="6" key="1">
    <citation type="submission" date="2020-12" db="EMBL/GenBank/DDBJ databases">
        <title>Sedimentitalea sp. nov., isolated from sand in Incheon.</title>
        <authorList>
            <person name="Kim W."/>
        </authorList>
    </citation>
    <scope>NUCLEOTIDE SEQUENCE</scope>
    <source>
        <strain evidence="6">CAU 1593</strain>
    </source>
</reference>
<keyword evidence="3" id="KW-0804">Transcription</keyword>
<dbReference type="Proteomes" id="UP000619079">
    <property type="component" value="Unassembled WGS sequence"/>
</dbReference>
<gene>
    <name evidence="6" type="ORF">JF290_15055</name>
</gene>
<proteinExistence type="predicted"/>
<dbReference type="EMBL" id="JAELVR010000010">
    <property type="protein sequence ID" value="MBJ6372844.1"/>
    <property type="molecule type" value="Genomic_DNA"/>
</dbReference>
<feature type="domain" description="Cyclic nucleotide-binding" evidence="4">
    <location>
        <begin position="12"/>
        <end position="107"/>
    </location>
</feature>
<dbReference type="SUPFAM" id="SSF46785">
    <property type="entry name" value="Winged helix' DNA-binding domain"/>
    <property type="match status" value="1"/>
</dbReference>
<organism evidence="6 7">
    <name type="scientific">Sedimentitalea arenosa</name>
    <dbReference type="NCBI Taxonomy" id="2798803"/>
    <lineage>
        <taxon>Bacteria</taxon>
        <taxon>Pseudomonadati</taxon>
        <taxon>Pseudomonadota</taxon>
        <taxon>Alphaproteobacteria</taxon>
        <taxon>Rhodobacterales</taxon>
        <taxon>Paracoccaceae</taxon>
        <taxon>Sedimentitalea</taxon>
    </lineage>
</organism>
<dbReference type="PROSITE" id="PS51063">
    <property type="entry name" value="HTH_CRP_2"/>
    <property type="match status" value="1"/>
</dbReference>
<evidence type="ECO:0000256" key="2">
    <source>
        <dbReference type="ARBA" id="ARBA00023125"/>
    </source>
</evidence>
<dbReference type="GO" id="GO:0003700">
    <property type="term" value="F:DNA-binding transcription factor activity"/>
    <property type="evidence" value="ECO:0007669"/>
    <property type="project" value="TreeGrafter"/>
</dbReference>
<dbReference type="SMART" id="SM00100">
    <property type="entry name" value="cNMP"/>
    <property type="match status" value="1"/>
</dbReference>
<dbReference type="PANTHER" id="PTHR24567">
    <property type="entry name" value="CRP FAMILY TRANSCRIPTIONAL REGULATORY PROTEIN"/>
    <property type="match status" value="1"/>
</dbReference>
<evidence type="ECO:0000313" key="7">
    <source>
        <dbReference type="Proteomes" id="UP000619079"/>
    </source>
</evidence>
<dbReference type="InterPro" id="IPR000595">
    <property type="entry name" value="cNMP-bd_dom"/>
</dbReference>